<feature type="transmembrane region" description="Helical" evidence="10">
    <location>
        <begin position="490"/>
        <end position="506"/>
    </location>
</feature>
<reference evidence="12 13" key="1">
    <citation type="submission" date="2018-11" db="EMBL/GenBank/DDBJ databases">
        <title>Genome sequence of Apiotrichum porosum DSM 27194.</title>
        <authorList>
            <person name="Aliyu H."/>
            <person name="Gorte O."/>
            <person name="Ochsenreither K."/>
        </authorList>
    </citation>
    <scope>NUCLEOTIDE SEQUENCE [LARGE SCALE GENOMIC DNA]</scope>
    <source>
        <strain evidence="12 13">DSM 27194</strain>
    </source>
</reference>
<evidence type="ECO:0000256" key="5">
    <source>
        <dbReference type="ARBA" id="ARBA00022989"/>
    </source>
</evidence>
<dbReference type="InterPro" id="IPR020846">
    <property type="entry name" value="MFS_dom"/>
</dbReference>
<dbReference type="GO" id="GO:0005351">
    <property type="term" value="F:carbohydrate:proton symporter activity"/>
    <property type="evidence" value="ECO:0007669"/>
    <property type="project" value="TreeGrafter"/>
</dbReference>
<comment type="similarity">
    <text evidence="2 8">Belongs to the major facilitator superfamily. Sugar transporter (TC 2.A.1.1) family.</text>
</comment>
<feature type="domain" description="Major facilitator superfamily (MFS) profile" evidence="11">
    <location>
        <begin position="70"/>
        <end position="512"/>
    </location>
</feature>
<dbReference type="Pfam" id="PF00083">
    <property type="entry name" value="Sugar_tr"/>
    <property type="match status" value="1"/>
</dbReference>
<feature type="transmembrane region" description="Helical" evidence="10">
    <location>
        <begin position="365"/>
        <end position="384"/>
    </location>
</feature>
<dbReference type="InterPro" id="IPR036259">
    <property type="entry name" value="MFS_trans_sf"/>
</dbReference>
<evidence type="ECO:0000313" key="13">
    <source>
        <dbReference type="Proteomes" id="UP000279236"/>
    </source>
</evidence>
<sequence length="550" mass="60490">MSAPEKGHQPDDKDPNGSVTEVDISEVTTVPVERIEEAAGFHEAARLAIEREHALSFRTALRLYPGAFWWAVAISFTIVMEGYDTYLLGNFFAYPQFEKKYGTYHPDMDRWIVAPKWQVALTDVSQAGNIVGLLLMGTLTDRFGHRMVIQGGLVSIACFNLVTFFAPNVKVLTVAMALAGIPQGIFGILGSAYASEVAPLALRGFLTSFVNICWIIGQLVAGGVLNGLVDNPTEWSFRIPFAIQWVWPIPIFALAYFAPDSPWWCIRKGNLAEAEKSLQRLSSGSTTAEIRGTLAMMVHTDKIETAMKTETSIWDCFKGTNRRRTEIACMVLAAQSLSGQPFAYGSTYFFTQAGLSPSNSYKLNFGASAVAFVATCGSWILMIWCGRRPLILYGLIAMTSCLLLIGILAFVNTQAAIWTQAALTVIWLGLYSLTLGPQSFGLAAEVSATRLRSATVALARMAYMIVSLVGNTVEPYLINPTAANLKGKTAFVWFGVSVLTIIWCAFRMPETKGITYAELDILFEKHTPAWRFKKARVDIIDDDEVHQASV</sequence>
<dbReference type="InterPro" id="IPR050360">
    <property type="entry name" value="MFS_Sugar_Transporters"/>
</dbReference>
<dbReference type="NCBIfam" id="TIGR00879">
    <property type="entry name" value="SP"/>
    <property type="match status" value="1"/>
</dbReference>
<organism evidence="12 13">
    <name type="scientific">Apiotrichum porosum</name>
    <dbReference type="NCBI Taxonomy" id="105984"/>
    <lineage>
        <taxon>Eukaryota</taxon>
        <taxon>Fungi</taxon>
        <taxon>Dikarya</taxon>
        <taxon>Basidiomycota</taxon>
        <taxon>Agaricomycotina</taxon>
        <taxon>Tremellomycetes</taxon>
        <taxon>Trichosporonales</taxon>
        <taxon>Trichosporonaceae</taxon>
        <taxon>Apiotrichum</taxon>
    </lineage>
</organism>
<feature type="transmembrane region" description="Helical" evidence="10">
    <location>
        <begin position="327"/>
        <end position="345"/>
    </location>
</feature>
<proteinExistence type="inferred from homology"/>
<name>A0A427XN24_9TREE</name>
<dbReference type="InterPro" id="IPR005829">
    <property type="entry name" value="Sugar_transporter_CS"/>
</dbReference>
<dbReference type="PROSITE" id="PS00217">
    <property type="entry name" value="SUGAR_TRANSPORT_2"/>
    <property type="match status" value="1"/>
</dbReference>
<feature type="compositionally biased region" description="Basic and acidic residues" evidence="9">
    <location>
        <begin position="1"/>
        <end position="15"/>
    </location>
</feature>
<protein>
    <recommendedName>
        <fullName evidence="11">Major facilitator superfamily (MFS) profile domain-containing protein</fullName>
    </recommendedName>
</protein>
<dbReference type="Gene3D" id="1.20.1250.20">
    <property type="entry name" value="MFS general substrate transporter like domains"/>
    <property type="match status" value="1"/>
</dbReference>
<feature type="transmembrane region" description="Helical" evidence="10">
    <location>
        <begin position="457"/>
        <end position="478"/>
    </location>
</feature>
<evidence type="ECO:0000256" key="2">
    <source>
        <dbReference type="ARBA" id="ARBA00010992"/>
    </source>
</evidence>
<comment type="subcellular location">
    <subcellularLocation>
        <location evidence="1">Membrane</location>
        <topology evidence="1">Multi-pass membrane protein</topology>
    </subcellularLocation>
</comment>
<dbReference type="FunFam" id="1.20.1250.20:FF:000078">
    <property type="entry name" value="MFS maltose transporter, putative"/>
    <property type="match status" value="1"/>
</dbReference>
<dbReference type="OrthoDB" id="6612291at2759"/>
<dbReference type="SUPFAM" id="SSF103473">
    <property type="entry name" value="MFS general substrate transporter"/>
    <property type="match status" value="1"/>
</dbReference>
<dbReference type="EMBL" id="RSCE01000008">
    <property type="protein sequence ID" value="RSH80233.1"/>
    <property type="molecule type" value="Genomic_DNA"/>
</dbReference>
<dbReference type="InterPro" id="IPR005828">
    <property type="entry name" value="MFS_sugar_transport-like"/>
</dbReference>
<evidence type="ECO:0000313" key="12">
    <source>
        <dbReference type="EMBL" id="RSH80233.1"/>
    </source>
</evidence>
<accession>A0A427XN24</accession>
<dbReference type="RefSeq" id="XP_028475180.1">
    <property type="nucleotide sequence ID" value="XM_028624108.1"/>
</dbReference>
<dbReference type="InterPro" id="IPR003663">
    <property type="entry name" value="Sugar/inositol_transpt"/>
</dbReference>
<dbReference type="PROSITE" id="PS50850">
    <property type="entry name" value="MFS"/>
    <property type="match status" value="1"/>
</dbReference>
<feature type="transmembrane region" description="Helical" evidence="10">
    <location>
        <begin position="391"/>
        <end position="411"/>
    </location>
</feature>
<evidence type="ECO:0000256" key="8">
    <source>
        <dbReference type="RuleBase" id="RU003346"/>
    </source>
</evidence>
<keyword evidence="13" id="KW-1185">Reference proteome</keyword>
<evidence type="ECO:0000256" key="1">
    <source>
        <dbReference type="ARBA" id="ARBA00004141"/>
    </source>
</evidence>
<keyword evidence="4 10" id="KW-0812">Transmembrane</keyword>
<feature type="region of interest" description="Disordered" evidence="9">
    <location>
        <begin position="1"/>
        <end position="23"/>
    </location>
</feature>
<feature type="transmembrane region" description="Helical" evidence="10">
    <location>
        <begin position="172"/>
        <end position="193"/>
    </location>
</feature>
<evidence type="ECO:0000256" key="4">
    <source>
        <dbReference type="ARBA" id="ARBA00022692"/>
    </source>
</evidence>
<comment type="catalytic activity">
    <reaction evidence="7">
        <text>myo-inositol(out) + H(+)(out) = myo-inositol(in) + H(+)(in)</text>
        <dbReference type="Rhea" id="RHEA:60364"/>
        <dbReference type="ChEBI" id="CHEBI:15378"/>
        <dbReference type="ChEBI" id="CHEBI:17268"/>
    </reaction>
</comment>
<keyword evidence="6 10" id="KW-0472">Membrane</keyword>
<dbReference type="Proteomes" id="UP000279236">
    <property type="component" value="Unassembled WGS sequence"/>
</dbReference>
<evidence type="ECO:0000256" key="9">
    <source>
        <dbReference type="SAM" id="MobiDB-lite"/>
    </source>
</evidence>
<keyword evidence="3 8" id="KW-0813">Transport</keyword>
<dbReference type="AlphaFoldDB" id="A0A427XN24"/>
<gene>
    <name evidence="12" type="ORF">EHS24_008806</name>
</gene>
<evidence type="ECO:0000256" key="7">
    <source>
        <dbReference type="ARBA" id="ARBA00049119"/>
    </source>
</evidence>
<evidence type="ECO:0000256" key="6">
    <source>
        <dbReference type="ARBA" id="ARBA00023136"/>
    </source>
</evidence>
<comment type="caution">
    <text evidence="12">The sequence shown here is derived from an EMBL/GenBank/DDBJ whole genome shotgun (WGS) entry which is preliminary data.</text>
</comment>
<feature type="transmembrane region" description="Helical" evidence="10">
    <location>
        <begin position="417"/>
        <end position="436"/>
    </location>
</feature>
<evidence type="ECO:0000256" key="3">
    <source>
        <dbReference type="ARBA" id="ARBA00022448"/>
    </source>
</evidence>
<dbReference type="PANTHER" id="PTHR48022:SF83">
    <property type="entry name" value="MAJOR FACILITATOR SUPERFAMILY (MFS) PROFILE DOMAIN-CONTAINING PROTEIN"/>
    <property type="match status" value="1"/>
</dbReference>
<feature type="transmembrane region" description="Helical" evidence="10">
    <location>
        <begin position="237"/>
        <end position="258"/>
    </location>
</feature>
<evidence type="ECO:0000259" key="11">
    <source>
        <dbReference type="PROSITE" id="PS50850"/>
    </source>
</evidence>
<dbReference type="GeneID" id="39593349"/>
<dbReference type="GO" id="GO:0016020">
    <property type="term" value="C:membrane"/>
    <property type="evidence" value="ECO:0007669"/>
    <property type="project" value="UniProtKB-SubCell"/>
</dbReference>
<evidence type="ECO:0000256" key="10">
    <source>
        <dbReference type="SAM" id="Phobius"/>
    </source>
</evidence>
<dbReference type="PANTHER" id="PTHR48022">
    <property type="entry name" value="PLASTIDIC GLUCOSE TRANSPORTER 4"/>
    <property type="match status" value="1"/>
</dbReference>
<feature type="transmembrane region" description="Helical" evidence="10">
    <location>
        <begin position="147"/>
        <end position="166"/>
    </location>
</feature>
<keyword evidence="5 10" id="KW-1133">Transmembrane helix</keyword>
<feature type="transmembrane region" description="Helical" evidence="10">
    <location>
        <begin position="205"/>
        <end position="225"/>
    </location>
</feature>
<feature type="transmembrane region" description="Helical" evidence="10">
    <location>
        <begin position="61"/>
        <end position="80"/>
    </location>
</feature>